<evidence type="ECO:0000313" key="2">
    <source>
        <dbReference type="EMBL" id="KAE8148818.1"/>
    </source>
</evidence>
<feature type="transmembrane region" description="Helical" evidence="1">
    <location>
        <begin position="59"/>
        <end position="80"/>
    </location>
</feature>
<sequence length="94" mass="10854">MLRFLGLAPFIYARYPSLSPFFFFFSRLVLLDYLYISDSAQMVAFPGLYSITCHFSRRLWMACGVCSCSFFISFFFPVILSTRRSPCRSGSPKV</sequence>
<protein>
    <submittedName>
        <fullName evidence="2">Uncharacterized protein</fullName>
    </submittedName>
</protein>
<keyword evidence="1" id="KW-0472">Membrane</keyword>
<dbReference type="AlphaFoldDB" id="A0A5N6TR31"/>
<evidence type="ECO:0000313" key="3">
    <source>
        <dbReference type="Proteomes" id="UP000325780"/>
    </source>
</evidence>
<reference evidence="2 3" key="1">
    <citation type="submission" date="2019-04" db="EMBL/GenBank/DDBJ databases">
        <title>Friends and foes A comparative genomics study of 23 Aspergillus species from section Flavi.</title>
        <authorList>
            <consortium name="DOE Joint Genome Institute"/>
            <person name="Kjaerbolling I."/>
            <person name="Vesth T."/>
            <person name="Frisvad J.C."/>
            <person name="Nybo J.L."/>
            <person name="Theobald S."/>
            <person name="Kildgaard S."/>
            <person name="Isbrandt T."/>
            <person name="Kuo A."/>
            <person name="Sato A."/>
            <person name="Lyhne E.K."/>
            <person name="Kogle M.E."/>
            <person name="Wiebenga A."/>
            <person name="Kun R.S."/>
            <person name="Lubbers R.J."/>
            <person name="Makela M.R."/>
            <person name="Barry K."/>
            <person name="Chovatia M."/>
            <person name="Clum A."/>
            <person name="Daum C."/>
            <person name="Haridas S."/>
            <person name="He G."/>
            <person name="LaButti K."/>
            <person name="Lipzen A."/>
            <person name="Mondo S."/>
            <person name="Riley R."/>
            <person name="Salamov A."/>
            <person name="Simmons B.A."/>
            <person name="Magnuson J.K."/>
            <person name="Henrissat B."/>
            <person name="Mortensen U.H."/>
            <person name="Larsen T.O."/>
            <person name="Devries R.P."/>
            <person name="Grigoriev I.V."/>
            <person name="Machida M."/>
            <person name="Baker S.E."/>
            <person name="Andersen M.R."/>
        </authorList>
    </citation>
    <scope>NUCLEOTIDE SEQUENCE [LARGE SCALE GENOMIC DNA]</scope>
    <source>
        <strain evidence="2 3">IBT 18842</strain>
    </source>
</reference>
<keyword evidence="1" id="KW-0812">Transmembrane</keyword>
<dbReference type="EMBL" id="ML742145">
    <property type="protein sequence ID" value="KAE8148818.1"/>
    <property type="molecule type" value="Genomic_DNA"/>
</dbReference>
<organism evidence="2 3">
    <name type="scientific">Aspergillus avenaceus</name>
    <dbReference type="NCBI Taxonomy" id="36643"/>
    <lineage>
        <taxon>Eukaryota</taxon>
        <taxon>Fungi</taxon>
        <taxon>Dikarya</taxon>
        <taxon>Ascomycota</taxon>
        <taxon>Pezizomycotina</taxon>
        <taxon>Eurotiomycetes</taxon>
        <taxon>Eurotiomycetidae</taxon>
        <taxon>Eurotiales</taxon>
        <taxon>Aspergillaceae</taxon>
        <taxon>Aspergillus</taxon>
        <taxon>Aspergillus subgen. Circumdati</taxon>
    </lineage>
</organism>
<gene>
    <name evidence="2" type="ORF">BDV25DRAFT_11310</name>
</gene>
<keyword evidence="1" id="KW-1133">Transmembrane helix</keyword>
<dbReference type="Proteomes" id="UP000325780">
    <property type="component" value="Unassembled WGS sequence"/>
</dbReference>
<keyword evidence="3" id="KW-1185">Reference proteome</keyword>
<feature type="transmembrane region" description="Helical" evidence="1">
    <location>
        <begin position="12"/>
        <end position="36"/>
    </location>
</feature>
<name>A0A5N6TR31_ASPAV</name>
<accession>A0A5N6TR31</accession>
<evidence type="ECO:0000256" key="1">
    <source>
        <dbReference type="SAM" id="Phobius"/>
    </source>
</evidence>
<proteinExistence type="predicted"/>